<evidence type="ECO:0008006" key="3">
    <source>
        <dbReference type="Google" id="ProtNLM"/>
    </source>
</evidence>
<evidence type="ECO:0000313" key="2">
    <source>
        <dbReference type="Proteomes" id="UP000571017"/>
    </source>
</evidence>
<reference evidence="1 2" key="1">
    <citation type="journal article" date="2004" name="Extremophiles">
        <title>Halobacillus locisalis sp. nov., a halophilic bacterium isolated from a marine solar saltern of the Yellow Sea in Korea.</title>
        <authorList>
            <person name="Yoon J.H."/>
            <person name="Kang K.H."/>
            <person name="Oh T.K."/>
            <person name="Park Y.H."/>
        </authorList>
    </citation>
    <scope>NUCLEOTIDE SEQUENCE [LARGE SCALE GENOMIC DNA]</scope>
    <source>
        <strain evidence="1 2">KCTC 3788</strain>
    </source>
</reference>
<keyword evidence="2" id="KW-1185">Reference proteome</keyword>
<dbReference type="PROSITE" id="PS51257">
    <property type="entry name" value="PROKAR_LIPOPROTEIN"/>
    <property type="match status" value="1"/>
</dbReference>
<name>A0A838CVT6_9BACI</name>
<dbReference type="Proteomes" id="UP000571017">
    <property type="component" value="Unassembled WGS sequence"/>
</dbReference>
<dbReference type="AlphaFoldDB" id="A0A838CVT6"/>
<dbReference type="RefSeq" id="WP_181473293.1">
    <property type="nucleotide sequence ID" value="NZ_JACEFG010000003.1"/>
</dbReference>
<sequence length="158" mass="17727">MRFLLCSLVFLLIVACENGEEEPSRISMIEKESNIAYVEELSLIAPKVCMENNLDGESLEPFLVDIKVEGELRTFVDHASNVTLDSRNFLQGVEDGSEPTDYFCTGNNLKIKKDISGDKLQEFIRDGSVQVEMTELDGTMIEKKPLTEFRLGKLDGSI</sequence>
<organism evidence="1 2">
    <name type="scientific">Halobacillus locisalis</name>
    <dbReference type="NCBI Taxonomy" id="220753"/>
    <lineage>
        <taxon>Bacteria</taxon>
        <taxon>Bacillati</taxon>
        <taxon>Bacillota</taxon>
        <taxon>Bacilli</taxon>
        <taxon>Bacillales</taxon>
        <taxon>Bacillaceae</taxon>
        <taxon>Halobacillus</taxon>
    </lineage>
</organism>
<gene>
    <name evidence="1" type="ORF">H0266_15295</name>
</gene>
<evidence type="ECO:0000313" key="1">
    <source>
        <dbReference type="EMBL" id="MBA2176262.1"/>
    </source>
</evidence>
<comment type="caution">
    <text evidence="1">The sequence shown here is derived from an EMBL/GenBank/DDBJ whole genome shotgun (WGS) entry which is preliminary data.</text>
</comment>
<accession>A0A838CVT6</accession>
<proteinExistence type="predicted"/>
<dbReference type="EMBL" id="JACEFG010000003">
    <property type="protein sequence ID" value="MBA2176262.1"/>
    <property type="molecule type" value="Genomic_DNA"/>
</dbReference>
<protein>
    <recommendedName>
        <fullName evidence="3">Lipoprotein</fullName>
    </recommendedName>
</protein>